<dbReference type="InterPro" id="IPR051598">
    <property type="entry name" value="TSUP/Inactive_protease-like"/>
</dbReference>
<comment type="similarity">
    <text evidence="5">Belongs to the 4-toluene sulfonate uptake permease (TSUP) (TC 2.A.102) family.</text>
</comment>
<keyword evidence="2 5" id="KW-0812">Transmembrane</keyword>
<feature type="transmembrane region" description="Helical" evidence="5">
    <location>
        <begin position="99"/>
        <end position="119"/>
    </location>
</feature>
<evidence type="ECO:0000256" key="1">
    <source>
        <dbReference type="ARBA" id="ARBA00004141"/>
    </source>
</evidence>
<dbReference type="GO" id="GO:0005886">
    <property type="term" value="C:plasma membrane"/>
    <property type="evidence" value="ECO:0007669"/>
    <property type="project" value="UniProtKB-SubCell"/>
</dbReference>
<reference evidence="6 7" key="1">
    <citation type="submission" date="2016-02" db="EMBL/GenBank/DDBJ databases">
        <authorList>
            <consortium name="Pathogen Informatics"/>
        </authorList>
    </citation>
    <scope>NUCLEOTIDE SEQUENCE [LARGE SCALE GENOMIC DNA]</scope>
    <source>
        <strain evidence="6 7">RC20</strain>
    </source>
</reference>
<dbReference type="PANTHER" id="PTHR43701:SF2">
    <property type="entry name" value="MEMBRANE TRANSPORTER PROTEIN YJNA-RELATED"/>
    <property type="match status" value="1"/>
</dbReference>
<dbReference type="InterPro" id="IPR002781">
    <property type="entry name" value="TM_pro_TauE-like"/>
</dbReference>
<name>A0A128E9Z0_9BACT</name>
<proteinExistence type="inferred from homology"/>
<evidence type="ECO:0000256" key="5">
    <source>
        <dbReference type="RuleBase" id="RU363041"/>
    </source>
</evidence>
<feature type="transmembrane region" description="Helical" evidence="5">
    <location>
        <begin position="170"/>
        <end position="189"/>
    </location>
</feature>
<evidence type="ECO:0000313" key="6">
    <source>
        <dbReference type="EMBL" id="CZE45836.1"/>
    </source>
</evidence>
<evidence type="ECO:0000256" key="3">
    <source>
        <dbReference type="ARBA" id="ARBA00022989"/>
    </source>
</evidence>
<gene>
    <name evidence="6" type="ORF">ERS672216_00060</name>
</gene>
<comment type="subcellular location">
    <subcellularLocation>
        <location evidence="5">Cell membrane</location>
        <topology evidence="5">Multi-pass membrane protein</topology>
    </subcellularLocation>
    <subcellularLocation>
        <location evidence="1">Membrane</location>
        <topology evidence="1">Multi-pass membrane protein</topology>
    </subcellularLocation>
</comment>
<feature type="transmembrane region" description="Helical" evidence="5">
    <location>
        <begin position="75"/>
        <end position="93"/>
    </location>
</feature>
<keyword evidence="5" id="KW-1003">Cell membrane</keyword>
<dbReference type="Pfam" id="PF01925">
    <property type="entry name" value="TauE"/>
    <property type="match status" value="1"/>
</dbReference>
<keyword evidence="4 5" id="KW-0472">Membrane</keyword>
<dbReference type="EMBL" id="FIZP01000001">
    <property type="protein sequence ID" value="CZE45836.1"/>
    <property type="molecule type" value="Genomic_DNA"/>
</dbReference>
<feature type="transmembrane region" description="Helical" evidence="5">
    <location>
        <begin position="131"/>
        <end position="164"/>
    </location>
</feature>
<evidence type="ECO:0000256" key="4">
    <source>
        <dbReference type="ARBA" id="ARBA00023136"/>
    </source>
</evidence>
<keyword evidence="7" id="KW-1185">Reference proteome</keyword>
<evidence type="ECO:0000256" key="2">
    <source>
        <dbReference type="ARBA" id="ARBA00022692"/>
    </source>
</evidence>
<dbReference type="RefSeq" id="WP_340627425.1">
    <property type="nucleotide sequence ID" value="NZ_CP053844.1"/>
</dbReference>
<keyword evidence="3 5" id="KW-1133">Transmembrane helix</keyword>
<protein>
    <recommendedName>
        <fullName evidence="5">Probable membrane transporter protein</fullName>
    </recommendedName>
</protein>
<feature type="transmembrane region" description="Helical" evidence="5">
    <location>
        <begin position="9"/>
        <end position="32"/>
    </location>
</feature>
<feature type="transmembrane region" description="Helical" evidence="5">
    <location>
        <begin position="44"/>
        <end position="63"/>
    </location>
</feature>
<sequence length="248" mass="26325">MEILHFIEFAIFGTIVGIVSGFFGIGGGTIVVPSMLFLGYDIKAAVGISIMQMLFSSIFGSYVNYKTGKLKMGEGVLVGVGGLCGAGLSGFIVSNVAGIWLKIGLLLILFICIAKMFFSTKQAQKHISSKLLLFILGAFIGAFGTSMGIGGGVLLVPILVGFLGYDIKKAVSMSLFFVIFSSFGGFLSLASHGLVEYKSGAMLGICSLVGVYFGVKFCHKVGEKLQKRLLLGMYVLMFLITLEKTIVG</sequence>
<evidence type="ECO:0000313" key="7">
    <source>
        <dbReference type="Proteomes" id="UP000069632"/>
    </source>
</evidence>
<dbReference type="AlphaFoldDB" id="A0A128E9Z0"/>
<organism evidence="6 7">
    <name type="scientific">Campylobacter geochelonis</name>
    <dbReference type="NCBI Taxonomy" id="1780362"/>
    <lineage>
        <taxon>Bacteria</taxon>
        <taxon>Pseudomonadati</taxon>
        <taxon>Campylobacterota</taxon>
        <taxon>Epsilonproteobacteria</taxon>
        <taxon>Campylobacterales</taxon>
        <taxon>Campylobacteraceae</taxon>
        <taxon>Campylobacter</taxon>
    </lineage>
</organism>
<dbReference type="PANTHER" id="PTHR43701">
    <property type="entry name" value="MEMBRANE TRANSPORTER PROTEIN MJ0441-RELATED"/>
    <property type="match status" value="1"/>
</dbReference>
<dbReference type="Proteomes" id="UP000069632">
    <property type="component" value="Unassembled WGS sequence"/>
</dbReference>
<accession>A0A128E9Z0</accession>